<proteinExistence type="predicted"/>
<keyword evidence="4 7" id="KW-1133">Transmembrane helix</keyword>
<feature type="transmembrane region" description="Helical" evidence="7">
    <location>
        <begin position="111"/>
        <end position="132"/>
    </location>
</feature>
<dbReference type="InterPro" id="IPR036259">
    <property type="entry name" value="MFS_trans_sf"/>
</dbReference>
<accession>A0A8H7Q2Z9</accession>
<dbReference type="PANTHER" id="PTHR19432:SF35">
    <property type="entry name" value="SOLUTE CARRIER FAMILY 45 MEMBER 3 ISOFORM X1"/>
    <property type="match status" value="1"/>
</dbReference>
<dbReference type="Proteomes" id="UP000654370">
    <property type="component" value="Unassembled WGS sequence"/>
</dbReference>
<feature type="transmembrane region" description="Helical" evidence="7">
    <location>
        <begin position="366"/>
        <end position="386"/>
    </location>
</feature>
<gene>
    <name evidence="8" type="ORF">INT43_006732</name>
</gene>
<dbReference type="Gene3D" id="1.20.1250.20">
    <property type="entry name" value="MFS general substrate transporter like domains"/>
    <property type="match status" value="1"/>
</dbReference>
<feature type="transmembrane region" description="Helical" evidence="7">
    <location>
        <begin position="144"/>
        <end position="162"/>
    </location>
</feature>
<organism evidence="8 9">
    <name type="scientific">Mortierella isabellina</name>
    <name type="common">Filamentous fungus</name>
    <name type="synonym">Umbelopsis isabellina</name>
    <dbReference type="NCBI Taxonomy" id="91625"/>
    <lineage>
        <taxon>Eukaryota</taxon>
        <taxon>Fungi</taxon>
        <taxon>Fungi incertae sedis</taxon>
        <taxon>Mucoromycota</taxon>
        <taxon>Mucoromycotina</taxon>
        <taxon>Umbelopsidomycetes</taxon>
        <taxon>Umbelopsidales</taxon>
        <taxon>Umbelopsidaceae</taxon>
        <taxon>Umbelopsis</taxon>
    </lineage>
</organism>
<keyword evidence="3 7" id="KW-0812">Transmembrane</keyword>
<feature type="transmembrane region" description="Helical" evidence="7">
    <location>
        <begin position="182"/>
        <end position="201"/>
    </location>
</feature>
<dbReference type="GO" id="GO:0005886">
    <property type="term" value="C:plasma membrane"/>
    <property type="evidence" value="ECO:0007669"/>
    <property type="project" value="TreeGrafter"/>
</dbReference>
<dbReference type="Pfam" id="PF13347">
    <property type="entry name" value="MFS_2"/>
    <property type="match status" value="1"/>
</dbReference>
<evidence type="ECO:0000256" key="6">
    <source>
        <dbReference type="SAM" id="MobiDB-lite"/>
    </source>
</evidence>
<protein>
    <recommendedName>
        <fullName evidence="10">General alpha-glucoside permease</fullName>
    </recommendedName>
</protein>
<dbReference type="EMBL" id="JAEPQZ010000003">
    <property type="protein sequence ID" value="KAG2183721.1"/>
    <property type="molecule type" value="Genomic_DNA"/>
</dbReference>
<evidence type="ECO:0000256" key="2">
    <source>
        <dbReference type="ARBA" id="ARBA00022448"/>
    </source>
</evidence>
<evidence type="ECO:0000256" key="3">
    <source>
        <dbReference type="ARBA" id="ARBA00022692"/>
    </source>
</evidence>
<evidence type="ECO:0000256" key="5">
    <source>
        <dbReference type="ARBA" id="ARBA00023136"/>
    </source>
</evidence>
<feature type="transmembrane region" description="Helical" evidence="7">
    <location>
        <begin position="72"/>
        <end position="91"/>
    </location>
</feature>
<reference evidence="8" key="1">
    <citation type="submission" date="2020-12" db="EMBL/GenBank/DDBJ databases">
        <title>Metabolic potential, ecology and presence of endohyphal bacteria is reflected in genomic diversity of Mucoromycotina.</title>
        <authorList>
            <person name="Muszewska A."/>
            <person name="Okrasinska A."/>
            <person name="Steczkiewicz K."/>
            <person name="Drgas O."/>
            <person name="Orlowska M."/>
            <person name="Perlinska-Lenart U."/>
            <person name="Aleksandrzak-Piekarczyk T."/>
            <person name="Szatraj K."/>
            <person name="Zielenkiewicz U."/>
            <person name="Pilsyk S."/>
            <person name="Malc E."/>
            <person name="Mieczkowski P."/>
            <person name="Kruszewska J.S."/>
            <person name="Biernat P."/>
            <person name="Pawlowska J."/>
        </authorList>
    </citation>
    <scope>NUCLEOTIDE SEQUENCE</scope>
    <source>
        <strain evidence="8">WA0000067209</strain>
    </source>
</reference>
<dbReference type="PANTHER" id="PTHR19432">
    <property type="entry name" value="SUGAR TRANSPORTER"/>
    <property type="match status" value="1"/>
</dbReference>
<feature type="compositionally biased region" description="Basic and acidic residues" evidence="6">
    <location>
        <begin position="555"/>
        <end position="575"/>
    </location>
</feature>
<evidence type="ECO:0000313" key="8">
    <source>
        <dbReference type="EMBL" id="KAG2183721.1"/>
    </source>
</evidence>
<keyword evidence="5 7" id="KW-0472">Membrane</keyword>
<evidence type="ECO:0000256" key="1">
    <source>
        <dbReference type="ARBA" id="ARBA00004141"/>
    </source>
</evidence>
<name>A0A8H7Q2Z9_MORIS</name>
<sequence length="658" mass="72288">MSSVESPRLNEQAEIQLSPPRKSAHFEVDSDDSDVEPEDISSTNLMHDYASPLRPTTTLTPHVSYIRGWNQTWKIVMLTICLAGLQFTWSLEMAYGTPYLLSLGLSKSMMSLVWIAGPLSGLIMQPVVGALSDKCTSRWGRRRPFLVAGSVVVICNLFTIGWTRDIIDVLVGHDDEDAYQRAAIGLAITSIYVLDFAINCVQASCRAILVDALPPSQQESGTAWAGRMVGIGSVAGYFMGYADLVRYLPFFGNTQLKVLCVVAIIVLVIADAITCFAVKEIPLTKPDKNSRTSSAQTLMAIARNIWELPAPIQKVCNVQLFAWMGWFPFLFYSTTYVADIYHDTVPQDDSNPASDRVGEEVRAGSFAFLIYSLISLATSFILPLMVTSSYSSMESRSKSIDINMFGKKYSIDSSVFKVSFLTLPRAWTISHFIFCFAMLLTFFASNVAIASILIGICGISWSVTMWAPFSLLGEYIAHTEFQHSPDDDDLEQSQLSRLASSRAMASTVSLAAGGAGLGMEGGMYQLVETAPGEDGRPSVDRLEMDDLENLSNEENDSHVRTRPSTDSDFDLDRMDPAAQDPRSQTQQDMASAGVILGIHNMYIVLPQFLVTFLSSILFHFIESSTSHQDTPPNAIGVVLRVGAIMTGIACYLSTKIRS</sequence>
<evidence type="ECO:0000256" key="4">
    <source>
        <dbReference type="ARBA" id="ARBA00022989"/>
    </source>
</evidence>
<feature type="compositionally biased region" description="Acidic residues" evidence="6">
    <location>
        <begin position="29"/>
        <end position="39"/>
    </location>
</feature>
<keyword evidence="2" id="KW-0813">Transport</keyword>
<feature type="transmembrane region" description="Helical" evidence="7">
    <location>
        <begin position="254"/>
        <end position="278"/>
    </location>
</feature>
<dbReference type="OrthoDB" id="28755at2759"/>
<dbReference type="GO" id="GO:0008506">
    <property type="term" value="F:sucrose:proton symporter activity"/>
    <property type="evidence" value="ECO:0007669"/>
    <property type="project" value="TreeGrafter"/>
</dbReference>
<dbReference type="AlphaFoldDB" id="A0A8H7Q2Z9"/>
<evidence type="ECO:0000256" key="7">
    <source>
        <dbReference type="SAM" id="Phobius"/>
    </source>
</evidence>
<feature type="region of interest" description="Disordered" evidence="6">
    <location>
        <begin position="549"/>
        <end position="586"/>
    </location>
</feature>
<dbReference type="SUPFAM" id="SSF103473">
    <property type="entry name" value="MFS general substrate transporter"/>
    <property type="match status" value="1"/>
</dbReference>
<feature type="transmembrane region" description="Helical" evidence="7">
    <location>
        <begin position="601"/>
        <end position="621"/>
    </location>
</feature>
<feature type="transmembrane region" description="Helical" evidence="7">
    <location>
        <begin position="633"/>
        <end position="652"/>
    </location>
</feature>
<comment type="caution">
    <text evidence="8">The sequence shown here is derived from an EMBL/GenBank/DDBJ whole genome shotgun (WGS) entry which is preliminary data.</text>
</comment>
<keyword evidence="9" id="KW-1185">Reference proteome</keyword>
<feature type="region of interest" description="Disordered" evidence="6">
    <location>
        <begin position="1"/>
        <end position="40"/>
    </location>
</feature>
<feature type="transmembrane region" description="Helical" evidence="7">
    <location>
        <begin position="429"/>
        <end position="456"/>
    </location>
</feature>
<comment type="subcellular location">
    <subcellularLocation>
        <location evidence="1">Membrane</location>
        <topology evidence="1">Multi-pass membrane protein</topology>
    </subcellularLocation>
</comment>
<evidence type="ECO:0008006" key="10">
    <source>
        <dbReference type="Google" id="ProtNLM"/>
    </source>
</evidence>
<evidence type="ECO:0000313" key="9">
    <source>
        <dbReference type="Proteomes" id="UP000654370"/>
    </source>
</evidence>